<keyword evidence="1" id="KW-1133">Transmembrane helix</keyword>
<keyword evidence="3" id="KW-1185">Reference proteome</keyword>
<evidence type="ECO:0000313" key="3">
    <source>
        <dbReference type="Proteomes" id="UP000699975"/>
    </source>
</evidence>
<keyword evidence="1" id="KW-0812">Transmembrane</keyword>
<keyword evidence="1" id="KW-0472">Membrane</keyword>
<comment type="caution">
    <text evidence="2">The sequence shown here is derived from an EMBL/GenBank/DDBJ whole genome shotgun (WGS) entry which is preliminary data.</text>
</comment>
<evidence type="ECO:0000313" key="2">
    <source>
        <dbReference type="EMBL" id="MBV7265290.1"/>
    </source>
</evidence>
<feature type="transmembrane region" description="Helical" evidence="1">
    <location>
        <begin position="74"/>
        <end position="94"/>
    </location>
</feature>
<feature type="transmembrane region" description="Helical" evidence="1">
    <location>
        <begin position="121"/>
        <end position="143"/>
    </location>
</feature>
<reference evidence="2 3" key="1">
    <citation type="submission" date="2021-04" db="EMBL/GenBank/DDBJ databases">
        <authorList>
            <person name="Pira H."/>
            <person name="Risdian C."/>
            <person name="Wink J."/>
        </authorList>
    </citation>
    <scope>NUCLEOTIDE SEQUENCE [LARGE SCALE GENOMIC DNA]</scope>
    <source>
        <strain evidence="2 3">WH131</strain>
    </source>
</reference>
<protein>
    <submittedName>
        <fullName evidence="2">Uncharacterized protein</fullName>
    </submittedName>
</protein>
<sequence length="203" mass="22429">MNCEDRSGFANLLWQRALETKRIARQAAAMAKSHPPSNRQALIARLSGYWKMEAGNVVFVPGIMLFLAGGKIGILSIIAMAPMMALLAIGAIYWRAKLHHIEHGASPDQTIERIAALDRPMLVASALAIACAIVAWTIEGLALGLADRWVATASATLAALEYVNYYHRQLQHFDHLSDWKRLISGGGFRKSQLRQDIERLRGD</sequence>
<gene>
    <name evidence="2" type="ORF">KCG45_03805</name>
</gene>
<proteinExistence type="predicted"/>
<organism evidence="2 3">
    <name type="scientific">Erythrobacter ani</name>
    <dbReference type="NCBI Taxonomy" id="2827235"/>
    <lineage>
        <taxon>Bacteria</taxon>
        <taxon>Pseudomonadati</taxon>
        <taxon>Pseudomonadota</taxon>
        <taxon>Alphaproteobacteria</taxon>
        <taxon>Sphingomonadales</taxon>
        <taxon>Erythrobacteraceae</taxon>
        <taxon>Erythrobacter/Porphyrobacter group</taxon>
        <taxon>Erythrobacter</taxon>
    </lineage>
</organism>
<dbReference type="EMBL" id="JAGSPB010000001">
    <property type="protein sequence ID" value="MBV7265290.1"/>
    <property type="molecule type" value="Genomic_DNA"/>
</dbReference>
<dbReference type="RefSeq" id="WP_218315768.1">
    <property type="nucleotide sequence ID" value="NZ_JAGSPB010000001.1"/>
</dbReference>
<accession>A0ABS6SJX5</accession>
<dbReference type="Proteomes" id="UP000699975">
    <property type="component" value="Unassembled WGS sequence"/>
</dbReference>
<name>A0ABS6SJX5_9SPHN</name>
<evidence type="ECO:0000256" key="1">
    <source>
        <dbReference type="SAM" id="Phobius"/>
    </source>
</evidence>